<accession>A0A146K358</accession>
<feature type="non-terminal residue" evidence="1">
    <location>
        <position position="1"/>
    </location>
</feature>
<proteinExistence type="predicted"/>
<name>A0A146K358_9EUKA</name>
<evidence type="ECO:0000313" key="1">
    <source>
        <dbReference type="EMBL" id="JAP90325.1"/>
    </source>
</evidence>
<sequence>FLQQKKLMSSSQPFCIPFSYGLVWMVPNLLKKQLTLHLFKSLPFTPIECIFVQSNSLFKMKHFTRFVDFVNADEEYLSQETGQKSVYDVSLDNYPVDEIAIKIPAQKLRNFVQQLGQQQIPTINTDDETMIKSVEFDELTTTTTSSTEMKSDGVDRISILQDDEHLPIFTNTEVALYYAMRCTFTNIYQKSYVSMQMRFVPLYKEMNNCFYYIFWHRLLNQLLQKYEDSDQKQMYDMQMFATVQTLFSAEYFDNVDIGAKQITIHPLSILNMFIGDTATDQMQQSHLTRFIIYLSDLIQQCSQLQQMQTAEFLGIIKSLFGKELYQTINQLYDPDPQKNKLLNTQPIIDYFLNLLSSKCQNSPIQIQPEFFVAVVKLASTILRILQSAKKNQVTPLSIEFYLADYFYFSHIFSNLLKFKHSVIKMTQPAAFTDYSEKKVYHPLSRQYVFNQYVQQSFLKSYLEADPTFLKAMNSKTAQDVADTTTMYEDWQYFRIFDRQLNDIMQVTQKNCPKPIQQEMSEFTTGTKLLGSLSKMLLQMQQNMSSTFVSESRYATLFGGNFINQVQTVAEIIELVFVKSQIQLIQFHQTTKIEFEKMQFQFKTPELPMWLRYKILQEFAEAGLAEQSGFNFADFNDLHPIQKIVDQNQKMFYFKSQDVSQIEFGVFGHSQTPFSINKQLESQPKPNQTPQMSMFNKDLNNFQKLALQEVKMLKQTLQPTNFAIKNLLQHQKVETLMRISCQKEHLQLYKMTDSLKKYRIVLKRGMQRQQVLMSYMPPYGSPIRQKIMHYFQNVKVVSFDNGFITVNKNNMYVQLSTRSLRDYCKSLDCIILYEMEYAHKRDLKTQSLVRTTRDFTLHELILQLLSE</sequence>
<dbReference type="AlphaFoldDB" id="A0A146K358"/>
<dbReference type="EMBL" id="GDID01006281">
    <property type="protein sequence ID" value="JAP90325.1"/>
    <property type="molecule type" value="Transcribed_RNA"/>
</dbReference>
<gene>
    <name evidence="1" type="ORF">TPC1_30180</name>
</gene>
<organism evidence="1">
    <name type="scientific">Trepomonas sp. PC1</name>
    <dbReference type="NCBI Taxonomy" id="1076344"/>
    <lineage>
        <taxon>Eukaryota</taxon>
        <taxon>Metamonada</taxon>
        <taxon>Diplomonadida</taxon>
        <taxon>Hexamitidae</taxon>
        <taxon>Hexamitinae</taxon>
        <taxon>Trepomonas</taxon>
    </lineage>
</organism>
<reference evidence="1" key="1">
    <citation type="submission" date="2015-07" db="EMBL/GenBank/DDBJ databases">
        <title>Adaptation to a free-living lifestyle via gene acquisitions in the diplomonad Trepomonas sp. PC1.</title>
        <authorList>
            <person name="Xu F."/>
            <person name="Jerlstrom-Hultqvist J."/>
            <person name="Kolisko M."/>
            <person name="Simpson A.G.B."/>
            <person name="Roger A.J."/>
            <person name="Svard S.G."/>
            <person name="Andersson J.O."/>
        </authorList>
    </citation>
    <scope>NUCLEOTIDE SEQUENCE</scope>
    <source>
        <strain evidence="1">PC1</strain>
    </source>
</reference>
<protein>
    <submittedName>
        <fullName evidence="1">Uncharacterized protein</fullName>
    </submittedName>
</protein>